<keyword evidence="3" id="KW-1003">Cell membrane</keyword>
<dbReference type="AlphaFoldDB" id="A0A239BWG2"/>
<dbReference type="PANTHER" id="PTHR34584">
    <property type="entry name" value="NA(+)/H(+) ANTIPORTER SUBUNIT E1"/>
    <property type="match status" value="1"/>
</dbReference>
<keyword evidence="6 7" id="KW-0472">Membrane</keyword>
<sequence>MKTFLTHCFIAALSTHVLYYLELSPLPYNALGTVALFLLIMAVLWLSAFLYSRSYFRKLPKALNFAGFFLKELLVANLKIAFDILTPHYYMRPTVLALPLAVKTNFEITFLANMISLTPGTLSIDLSEDRKHLYVHALYVKQNDIERLKRNIKHGFERRLLELTK</sequence>
<proteinExistence type="inferred from homology"/>
<protein>
    <submittedName>
        <fullName evidence="8">Multisubunit sodium/proton antiporter, MrpE subunit</fullName>
    </submittedName>
</protein>
<comment type="subcellular location">
    <subcellularLocation>
        <location evidence="1">Cell membrane</location>
        <topology evidence="1">Multi-pass membrane protein</topology>
    </subcellularLocation>
</comment>
<organism evidence="8 9">
    <name type="scientific">Pontibacter ummariensis</name>
    <dbReference type="NCBI Taxonomy" id="1610492"/>
    <lineage>
        <taxon>Bacteria</taxon>
        <taxon>Pseudomonadati</taxon>
        <taxon>Bacteroidota</taxon>
        <taxon>Cytophagia</taxon>
        <taxon>Cytophagales</taxon>
        <taxon>Hymenobacteraceae</taxon>
        <taxon>Pontibacter</taxon>
    </lineage>
</organism>
<dbReference type="OrthoDB" id="9800498at2"/>
<dbReference type="PANTHER" id="PTHR34584:SF1">
    <property type="entry name" value="NA(+)_H(+) ANTIPORTER SUBUNIT E1"/>
    <property type="match status" value="1"/>
</dbReference>
<evidence type="ECO:0000256" key="2">
    <source>
        <dbReference type="ARBA" id="ARBA00006228"/>
    </source>
</evidence>
<gene>
    <name evidence="8" type="ORF">SAMN06296052_102199</name>
</gene>
<evidence type="ECO:0000256" key="6">
    <source>
        <dbReference type="ARBA" id="ARBA00023136"/>
    </source>
</evidence>
<evidence type="ECO:0000256" key="5">
    <source>
        <dbReference type="ARBA" id="ARBA00022989"/>
    </source>
</evidence>
<dbReference type="Pfam" id="PF01899">
    <property type="entry name" value="MNHE"/>
    <property type="match status" value="1"/>
</dbReference>
<keyword evidence="9" id="KW-1185">Reference proteome</keyword>
<evidence type="ECO:0000256" key="7">
    <source>
        <dbReference type="SAM" id="Phobius"/>
    </source>
</evidence>
<feature type="transmembrane region" description="Helical" evidence="7">
    <location>
        <begin position="30"/>
        <end position="51"/>
    </location>
</feature>
<dbReference type="GO" id="GO:0008324">
    <property type="term" value="F:monoatomic cation transmembrane transporter activity"/>
    <property type="evidence" value="ECO:0007669"/>
    <property type="project" value="InterPro"/>
</dbReference>
<dbReference type="InterPro" id="IPR002758">
    <property type="entry name" value="Cation_antiport_E"/>
</dbReference>
<evidence type="ECO:0000313" key="8">
    <source>
        <dbReference type="EMBL" id="SNS11999.1"/>
    </source>
</evidence>
<evidence type="ECO:0000256" key="1">
    <source>
        <dbReference type="ARBA" id="ARBA00004651"/>
    </source>
</evidence>
<accession>A0A239BWG2</accession>
<keyword evidence="5 7" id="KW-1133">Transmembrane helix</keyword>
<dbReference type="Proteomes" id="UP000198432">
    <property type="component" value="Unassembled WGS sequence"/>
</dbReference>
<name>A0A239BWG2_9BACT</name>
<dbReference type="RefSeq" id="WP_089317676.1">
    <property type="nucleotide sequence ID" value="NZ_FZOQ01000002.1"/>
</dbReference>
<dbReference type="EMBL" id="FZOQ01000002">
    <property type="protein sequence ID" value="SNS11999.1"/>
    <property type="molecule type" value="Genomic_DNA"/>
</dbReference>
<evidence type="ECO:0000313" key="9">
    <source>
        <dbReference type="Proteomes" id="UP000198432"/>
    </source>
</evidence>
<comment type="similarity">
    <text evidence="2">Belongs to the CPA3 antiporters (TC 2.A.63) subunit E family.</text>
</comment>
<keyword evidence="4 7" id="KW-0812">Transmembrane</keyword>
<evidence type="ECO:0000256" key="4">
    <source>
        <dbReference type="ARBA" id="ARBA00022692"/>
    </source>
</evidence>
<dbReference type="GO" id="GO:0005886">
    <property type="term" value="C:plasma membrane"/>
    <property type="evidence" value="ECO:0007669"/>
    <property type="project" value="UniProtKB-SubCell"/>
</dbReference>
<evidence type="ECO:0000256" key="3">
    <source>
        <dbReference type="ARBA" id="ARBA00022475"/>
    </source>
</evidence>
<reference evidence="9" key="1">
    <citation type="submission" date="2017-06" db="EMBL/GenBank/DDBJ databases">
        <authorList>
            <person name="Varghese N."/>
            <person name="Submissions S."/>
        </authorList>
    </citation>
    <scope>NUCLEOTIDE SEQUENCE [LARGE SCALE GENOMIC DNA]</scope>
    <source>
        <strain evidence="9">NKM1</strain>
    </source>
</reference>